<dbReference type="InterPro" id="IPR056632">
    <property type="entry name" value="DUF7730"/>
</dbReference>
<dbReference type="PANTHER" id="PTHR38790">
    <property type="entry name" value="2EXR DOMAIN-CONTAINING PROTEIN-RELATED"/>
    <property type="match status" value="1"/>
</dbReference>
<comment type="caution">
    <text evidence="2">The sequence shown here is derived from an EMBL/GenBank/DDBJ whole genome shotgun (WGS) entry which is preliminary data.</text>
</comment>
<dbReference type="eggNOG" id="ENOG502SPRK">
    <property type="taxonomic scope" value="Eukaryota"/>
</dbReference>
<reference evidence="2 3" key="1">
    <citation type="submission" date="2012-10" db="EMBL/GenBank/DDBJ databases">
        <title>Genome sequencing and analysis of entomopathogenic fungi Beauveria bassiana D1-5.</title>
        <authorList>
            <person name="Li Q."/>
            <person name="Wang L."/>
            <person name="Zhang Z."/>
            <person name="Wang Q."/>
            <person name="Ren J."/>
            <person name="Wang M."/>
            <person name="Xu W."/>
            <person name="Wang J."/>
            <person name="Lu Y."/>
            <person name="Du Q."/>
            <person name="Sun Z."/>
        </authorList>
    </citation>
    <scope>NUCLEOTIDE SEQUENCE [LARGE SCALE GENOMIC DNA]</scope>
    <source>
        <strain evidence="2 3">D1-5</strain>
    </source>
</reference>
<protein>
    <recommendedName>
        <fullName evidence="1">DUF7730 domain-containing protein</fullName>
    </recommendedName>
</protein>
<dbReference type="AlphaFoldDB" id="A0A0A2VN73"/>
<accession>A0A0A2VN73</accession>
<dbReference type="STRING" id="1245745.A0A0A2VN73"/>
<name>A0A0A2VN73_BEABA</name>
<evidence type="ECO:0000313" key="3">
    <source>
        <dbReference type="Proteomes" id="UP000030106"/>
    </source>
</evidence>
<dbReference type="EMBL" id="ANFO01000641">
    <property type="protein sequence ID" value="KGQ07762.1"/>
    <property type="molecule type" value="Genomic_DNA"/>
</dbReference>
<dbReference type="Pfam" id="PF24864">
    <property type="entry name" value="DUF7730"/>
    <property type="match status" value="1"/>
</dbReference>
<dbReference type="OrthoDB" id="515692at2759"/>
<evidence type="ECO:0000259" key="1">
    <source>
        <dbReference type="Pfam" id="PF24864"/>
    </source>
</evidence>
<dbReference type="Proteomes" id="UP000030106">
    <property type="component" value="Unassembled WGS sequence"/>
</dbReference>
<dbReference type="HOGENOM" id="CLU_039760_2_1_1"/>
<sequence>MAGRLSGWLHGFVHDGPPTLPKKRRYALTPTSSATDLSLPSKQHATANSPLFQKLPAEIRIQILTAAFGQRTLHMDLMLSHPPCRSQPNARDRAVLGHAGLFIEPSRAGDGKFYPVLDTTSRQAWLWYGSVCHRNPPGTGSSGHAVQPCQDQCRSGVTPDDACGMWPGVGPEKCQIGAMGWLRSCRQAYLEGIDILYSTNTIHTASKAVMLDSNRLLLPQRVAAITSLEVLWDFGSHPPWADSFPSKTRELMETFEDMLRAVLSSFRGLKTLYISVQWTGRDSFVAFPRQLGGGGPDDPAEGMLMRRVDAMVRQLPARVTDFALAIPSSIYAQQCQAARETTGRTVEHVSDGARHERFWRPVDKSVAHAGYWVRLGQKDMKLSEHGRMSDSLLPHEWILYAHS</sequence>
<feature type="domain" description="DUF7730" evidence="1">
    <location>
        <begin position="173"/>
        <end position="276"/>
    </location>
</feature>
<evidence type="ECO:0000313" key="2">
    <source>
        <dbReference type="EMBL" id="KGQ07762.1"/>
    </source>
</evidence>
<proteinExistence type="predicted"/>
<organism evidence="2 3">
    <name type="scientific">Beauveria bassiana D1-5</name>
    <dbReference type="NCBI Taxonomy" id="1245745"/>
    <lineage>
        <taxon>Eukaryota</taxon>
        <taxon>Fungi</taxon>
        <taxon>Dikarya</taxon>
        <taxon>Ascomycota</taxon>
        <taxon>Pezizomycotina</taxon>
        <taxon>Sordariomycetes</taxon>
        <taxon>Hypocreomycetidae</taxon>
        <taxon>Hypocreales</taxon>
        <taxon>Cordycipitaceae</taxon>
        <taxon>Beauveria</taxon>
    </lineage>
</organism>
<gene>
    <name evidence="2" type="ORF">BBAD15_g6898</name>
</gene>
<dbReference type="PANTHER" id="PTHR38790:SF4">
    <property type="entry name" value="2EXR DOMAIN-CONTAINING PROTEIN"/>
    <property type="match status" value="1"/>
</dbReference>